<proteinExistence type="predicted"/>
<sequence length="335" mass="36963">MKWMARLMVLGALVWGGFWLAGYYGAKSGFATWFEDRRADGWVAEYDELSVSGFPNRIDTTFTQITLADPETGVAWEAPFFQLFALTYKPHHLIAVWPNEQTLAVPTEKLSLKSEDMRASLVLHPGTDLALERINVDIDTMALSSSLDWQMTATGLDLALHRQPTEGDQPSATYRLAFRATDLAPPAAFSLPSGVDLPRTFEVFQADLHASFTRPWDISAIEDDRPQPTKLDLKRADIVWGDLVFNAAGAVSIDNLGYPTGELTFRLVNWQDMIAVARESGRVAPAVLDTLEQALTFVAGLSGNKKQLDIPLTFKGGTTRFGPIPIGPAPRIVIR</sequence>
<accession>A0A4R1NJ13</accession>
<dbReference type="AlphaFoldDB" id="A0A4R1NJ13"/>
<dbReference type="Pfam" id="PF09898">
    <property type="entry name" value="DUF2125"/>
    <property type="match status" value="1"/>
</dbReference>
<protein>
    <recommendedName>
        <fullName evidence="3">DUF2125 domain-containing protein</fullName>
    </recommendedName>
</protein>
<gene>
    <name evidence="1" type="ORF">BXY66_0157</name>
</gene>
<dbReference type="Proteomes" id="UP000295673">
    <property type="component" value="Unassembled WGS sequence"/>
</dbReference>
<keyword evidence="2" id="KW-1185">Reference proteome</keyword>
<dbReference type="InterPro" id="IPR018666">
    <property type="entry name" value="DUF2125"/>
</dbReference>
<dbReference type="EMBL" id="SMGR01000001">
    <property type="protein sequence ID" value="TCL08124.1"/>
    <property type="molecule type" value="Genomic_DNA"/>
</dbReference>
<organism evidence="1 2">
    <name type="scientific">Shimia isoporae</name>
    <dbReference type="NCBI Taxonomy" id="647720"/>
    <lineage>
        <taxon>Bacteria</taxon>
        <taxon>Pseudomonadati</taxon>
        <taxon>Pseudomonadota</taxon>
        <taxon>Alphaproteobacteria</taxon>
        <taxon>Rhodobacterales</taxon>
        <taxon>Roseobacteraceae</taxon>
    </lineage>
</organism>
<evidence type="ECO:0000313" key="2">
    <source>
        <dbReference type="Proteomes" id="UP000295673"/>
    </source>
</evidence>
<comment type="caution">
    <text evidence="1">The sequence shown here is derived from an EMBL/GenBank/DDBJ whole genome shotgun (WGS) entry which is preliminary data.</text>
</comment>
<reference evidence="1 2" key="1">
    <citation type="submission" date="2019-03" db="EMBL/GenBank/DDBJ databases">
        <title>Genomic Encyclopedia of Archaeal and Bacterial Type Strains, Phase II (KMG-II): from individual species to whole genera.</title>
        <authorList>
            <person name="Goeker M."/>
        </authorList>
    </citation>
    <scope>NUCLEOTIDE SEQUENCE [LARGE SCALE GENOMIC DNA]</scope>
    <source>
        <strain evidence="1 2">DSM 26433</strain>
    </source>
</reference>
<dbReference type="RefSeq" id="WP_165929070.1">
    <property type="nucleotide sequence ID" value="NZ_SMGR01000001.1"/>
</dbReference>
<evidence type="ECO:0008006" key="3">
    <source>
        <dbReference type="Google" id="ProtNLM"/>
    </source>
</evidence>
<name>A0A4R1NJ13_9RHOB</name>
<evidence type="ECO:0000313" key="1">
    <source>
        <dbReference type="EMBL" id="TCL08124.1"/>
    </source>
</evidence>